<dbReference type="InterPro" id="IPR001647">
    <property type="entry name" value="HTH_TetR"/>
</dbReference>
<dbReference type="PANTHER" id="PTHR30055">
    <property type="entry name" value="HTH-TYPE TRANSCRIPTIONAL REGULATOR RUTR"/>
    <property type="match status" value="1"/>
</dbReference>
<evidence type="ECO:0000256" key="2">
    <source>
        <dbReference type="ARBA" id="ARBA00023125"/>
    </source>
</evidence>
<evidence type="ECO:0000259" key="5">
    <source>
        <dbReference type="PROSITE" id="PS50977"/>
    </source>
</evidence>
<name>A0A7W6H3D7_9HYPH</name>
<dbReference type="InterPro" id="IPR041490">
    <property type="entry name" value="KstR2_TetR_C"/>
</dbReference>
<keyword evidence="2 4" id="KW-0238">DNA-binding</keyword>
<keyword evidence="3" id="KW-0804">Transcription</keyword>
<dbReference type="PRINTS" id="PR00455">
    <property type="entry name" value="HTHTETR"/>
</dbReference>
<dbReference type="Pfam" id="PF00440">
    <property type="entry name" value="TetR_N"/>
    <property type="match status" value="1"/>
</dbReference>
<dbReference type="PROSITE" id="PS50977">
    <property type="entry name" value="HTH_TETR_2"/>
    <property type="match status" value="1"/>
</dbReference>
<sequence>MSDVPARSRDTAAVIRAAALGLIAAKGYAAVSMREIADGAGIRQGGIYNHFAAKQDILRALMVDHMEALIAAWEACPERSCPPAETLDAFVRFHISYHFTRPEAVLVAYMELRSLEPENFAAVEALRDRYERILRDILARGAAEGVFALRDPAVETRALIAMLTGVTTWVREGGRLSIADITDLYVDLVRRAVGLHPAHDRTRETADV</sequence>
<dbReference type="EMBL" id="JACIEK010000003">
    <property type="protein sequence ID" value="MBB3997951.1"/>
    <property type="molecule type" value="Genomic_DNA"/>
</dbReference>
<dbReference type="InterPro" id="IPR050109">
    <property type="entry name" value="HTH-type_TetR-like_transc_reg"/>
</dbReference>
<keyword evidence="7" id="KW-1185">Reference proteome</keyword>
<evidence type="ECO:0000313" key="6">
    <source>
        <dbReference type="EMBL" id="MBB3997951.1"/>
    </source>
</evidence>
<dbReference type="SUPFAM" id="SSF48498">
    <property type="entry name" value="Tetracyclin repressor-like, C-terminal domain"/>
    <property type="match status" value="1"/>
</dbReference>
<evidence type="ECO:0000313" key="7">
    <source>
        <dbReference type="Proteomes" id="UP000542776"/>
    </source>
</evidence>
<feature type="domain" description="HTH tetR-type" evidence="5">
    <location>
        <begin position="9"/>
        <end position="69"/>
    </location>
</feature>
<dbReference type="RefSeq" id="WP_183199492.1">
    <property type="nucleotide sequence ID" value="NZ_JACIEK010000003.1"/>
</dbReference>
<evidence type="ECO:0000256" key="1">
    <source>
        <dbReference type="ARBA" id="ARBA00023015"/>
    </source>
</evidence>
<organism evidence="6 7">
    <name type="scientific">Aureimonas pseudogalii</name>
    <dbReference type="NCBI Taxonomy" id="1744844"/>
    <lineage>
        <taxon>Bacteria</taxon>
        <taxon>Pseudomonadati</taxon>
        <taxon>Pseudomonadota</taxon>
        <taxon>Alphaproteobacteria</taxon>
        <taxon>Hyphomicrobiales</taxon>
        <taxon>Aurantimonadaceae</taxon>
        <taxon>Aureimonas</taxon>
    </lineage>
</organism>
<dbReference type="GO" id="GO:0003700">
    <property type="term" value="F:DNA-binding transcription factor activity"/>
    <property type="evidence" value="ECO:0007669"/>
    <property type="project" value="TreeGrafter"/>
</dbReference>
<comment type="caution">
    <text evidence="6">The sequence shown here is derived from an EMBL/GenBank/DDBJ whole genome shotgun (WGS) entry which is preliminary data.</text>
</comment>
<protein>
    <submittedName>
        <fullName evidence="6">AcrR family transcriptional regulator</fullName>
    </submittedName>
</protein>
<dbReference type="InterPro" id="IPR036271">
    <property type="entry name" value="Tet_transcr_reg_TetR-rel_C_sf"/>
</dbReference>
<dbReference type="Proteomes" id="UP000542776">
    <property type="component" value="Unassembled WGS sequence"/>
</dbReference>
<dbReference type="PANTHER" id="PTHR30055:SF240">
    <property type="entry name" value="HTH-TYPE TRANSCRIPTIONAL REGULATOR ACRR"/>
    <property type="match status" value="1"/>
</dbReference>
<dbReference type="Pfam" id="PF17932">
    <property type="entry name" value="TetR_C_24"/>
    <property type="match status" value="1"/>
</dbReference>
<dbReference type="InterPro" id="IPR009057">
    <property type="entry name" value="Homeodomain-like_sf"/>
</dbReference>
<accession>A0A7W6H3D7</accession>
<keyword evidence="1" id="KW-0805">Transcription regulation</keyword>
<dbReference type="SUPFAM" id="SSF46689">
    <property type="entry name" value="Homeodomain-like"/>
    <property type="match status" value="1"/>
</dbReference>
<evidence type="ECO:0000256" key="3">
    <source>
        <dbReference type="ARBA" id="ARBA00023163"/>
    </source>
</evidence>
<proteinExistence type="predicted"/>
<gene>
    <name evidence="6" type="ORF">GGR04_001789</name>
</gene>
<evidence type="ECO:0000256" key="4">
    <source>
        <dbReference type="PROSITE-ProRule" id="PRU00335"/>
    </source>
</evidence>
<dbReference type="GO" id="GO:0000976">
    <property type="term" value="F:transcription cis-regulatory region binding"/>
    <property type="evidence" value="ECO:0007669"/>
    <property type="project" value="TreeGrafter"/>
</dbReference>
<dbReference type="Gene3D" id="1.10.357.10">
    <property type="entry name" value="Tetracycline Repressor, domain 2"/>
    <property type="match status" value="1"/>
</dbReference>
<reference evidence="6 7" key="1">
    <citation type="submission" date="2020-08" db="EMBL/GenBank/DDBJ databases">
        <title>Genomic Encyclopedia of Type Strains, Phase IV (KMG-IV): sequencing the most valuable type-strain genomes for metagenomic binning, comparative biology and taxonomic classification.</title>
        <authorList>
            <person name="Goeker M."/>
        </authorList>
    </citation>
    <scope>NUCLEOTIDE SEQUENCE [LARGE SCALE GENOMIC DNA]</scope>
    <source>
        <strain evidence="6 7">DSM 102238</strain>
    </source>
</reference>
<feature type="DNA-binding region" description="H-T-H motif" evidence="4">
    <location>
        <begin position="32"/>
        <end position="51"/>
    </location>
</feature>
<dbReference type="AlphaFoldDB" id="A0A7W6H3D7"/>